<feature type="region of interest" description="Disordered" evidence="1">
    <location>
        <begin position="367"/>
        <end position="419"/>
    </location>
</feature>
<keyword evidence="4" id="KW-1185">Reference proteome</keyword>
<feature type="signal peptide" evidence="2">
    <location>
        <begin position="1"/>
        <end position="24"/>
    </location>
</feature>
<accession>A0AAD4MX03</accession>
<dbReference type="AlphaFoldDB" id="A0AAD4MX03"/>
<feature type="chain" id="PRO_5041919310" evidence="2">
    <location>
        <begin position="25"/>
        <end position="419"/>
    </location>
</feature>
<feature type="region of interest" description="Disordered" evidence="1">
    <location>
        <begin position="51"/>
        <end position="96"/>
    </location>
</feature>
<feature type="region of interest" description="Disordered" evidence="1">
    <location>
        <begin position="121"/>
        <end position="155"/>
    </location>
</feature>
<sequence>MSNIRLVTINILLTSCLLIPGTYTDYGPAFALSSANSKEKTSRFGHRNYFEPLARQKSDNRSNVHTEDVSVASSHGAARPQDLASSEEQDHGPMSYADLERITKEIMTAMMKERYKDYFEELRDESSSGSSSSSQETDQEPPRKRLKTEETMPTLEELDTNGTALLAALEELQKHVPNSNSVRHTLRSAKSWLQKSHSTFKQLMSAPPHSAKELENNRSIVLLNVPESKMERTNDDDWRRVKELFNVLDVEPNPDKVYRVGKLDPKTESKGKSGKTKPRPIKVVLYTADFRKELMSSWKENYEKLRNYEEKNQDGEKEKIFAKIIIRRWLNKRQRGLMKAARAELAEREKNGEKNLTIRNFKVVSKDDLESNKQRAEKKEVEKIRALEKSDTKHKASEEALPNIPFPTGNMSRKRKRED</sequence>
<feature type="region of interest" description="Disordered" evidence="1">
    <location>
        <begin position="258"/>
        <end position="277"/>
    </location>
</feature>
<feature type="compositionally biased region" description="Basic and acidic residues" evidence="1">
    <location>
        <begin position="367"/>
        <end position="398"/>
    </location>
</feature>
<dbReference type="EMBL" id="JAKKPZ010000072">
    <property type="protein sequence ID" value="KAI1704122.1"/>
    <property type="molecule type" value="Genomic_DNA"/>
</dbReference>
<dbReference type="Proteomes" id="UP001201812">
    <property type="component" value="Unassembled WGS sequence"/>
</dbReference>
<keyword evidence="2" id="KW-0732">Signal</keyword>
<proteinExistence type="predicted"/>
<feature type="compositionally biased region" description="Basic and acidic residues" evidence="1">
    <location>
        <begin position="258"/>
        <end position="271"/>
    </location>
</feature>
<feature type="compositionally biased region" description="Basic and acidic residues" evidence="1">
    <location>
        <begin position="140"/>
        <end position="150"/>
    </location>
</feature>
<comment type="caution">
    <text evidence="3">The sequence shown here is derived from an EMBL/GenBank/DDBJ whole genome shotgun (WGS) entry which is preliminary data.</text>
</comment>
<feature type="compositionally biased region" description="Basic and acidic residues" evidence="1">
    <location>
        <begin position="54"/>
        <end position="68"/>
    </location>
</feature>
<protein>
    <submittedName>
        <fullName evidence="3">Uncharacterized protein</fullName>
    </submittedName>
</protein>
<organism evidence="3 4">
    <name type="scientific">Ditylenchus destructor</name>
    <dbReference type="NCBI Taxonomy" id="166010"/>
    <lineage>
        <taxon>Eukaryota</taxon>
        <taxon>Metazoa</taxon>
        <taxon>Ecdysozoa</taxon>
        <taxon>Nematoda</taxon>
        <taxon>Chromadorea</taxon>
        <taxon>Rhabditida</taxon>
        <taxon>Tylenchina</taxon>
        <taxon>Tylenchomorpha</taxon>
        <taxon>Sphaerularioidea</taxon>
        <taxon>Anguinidae</taxon>
        <taxon>Anguininae</taxon>
        <taxon>Ditylenchus</taxon>
    </lineage>
</organism>
<reference evidence="3" key="1">
    <citation type="submission" date="2022-01" db="EMBL/GenBank/DDBJ databases">
        <title>Genome Sequence Resource for Two Populations of Ditylenchus destructor, the Migratory Endoparasitic Phytonematode.</title>
        <authorList>
            <person name="Zhang H."/>
            <person name="Lin R."/>
            <person name="Xie B."/>
        </authorList>
    </citation>
    <scope>NUCLEOTIDE SEQUENCE</scope>
    <source>
        <strain evidence="3">BazhouSP</strain>
    </source>
</reference>
<gene>
    <name evidence="3" type="ORF">DdX_14486</name>
</gene>
<evidence type="ECO:0000313" key="3">
    <source>
        <dbReference type="EMBL" id="KAI1704122.1"/>
    </source>
</evidence>
<evidence type="ECO:0000313" key="4">
    <source>
        <dbReference type="Proteomes" id="UP001201812"/>
    </source>
</evidence>
<name>A0AAD4MX03_9BILA</name>
<dbReference type="PROSITE" id="PS51257">
    <property type="entry name" value="PROKAR_LIPOPROTEIN"/>
    <property type="match status" value="1"/>
</dbReference>
<evidence type="ECO:0000256" key="2">
    <source>
        <dbReference type="SAM" id="SignalP"/>
    </source>
</evidence>
<evidence type="ECO:0000256" key="1">
    <source>
        <dbReference type="SAM" id="MobiDB-lite"/>
    </source>
</evidence>